<dbReference type="Proteomes" id="UP000494206">
    <property type="component" value="Unassembled WGS sequence"/>
</dbReference>
<proteinExistence type="predicted"/>
<sequence length="566" mass="65278">MSTFSIQMNQTLRKRRKSESSTPPITKFFPILKRQRSPSEEQRVSQKLDNSEILMKGKKENADDESPTLEYNSDELCGLLEVNKRTSKLGSVLGVGTASLENLPNEVQTRLYTILDLHSLSCLALTSKTMSKNVKMYVTAGTFYRRFHLDFLDFVNCSHNVHEGNFIENDPFFACGILIKSLTITLDTDKRTLVFLNICRNLFIQMGGDIHGFGRIVEGMAQCWTFSERRLLVKAAILIDPRLRNAIVNVLTGSLEEFIGLEMKVRSCLTELFLNRRQDVDECSTDEIIEFGSWLSILLKNFTEQYQGKLYYLLFGPTVHRRTGEKVAWNYFSRVFEEDVADRSTNRNRSIVKMRMTNMLNGIKALRIMSTTRQCDISWTSRKIYRLFLRIVECSSIDGEWPMEISAMALAIDTSGLFSEYLFSCCDVHHSNFVLQQEHAANMICQVRSNLFIWNGSPSTFLSEPLHFTFNELAKIDGHPGGPYYSAFLDRIWQAHYKRIDALVEKGNTRCFETLRIEMNAQLAILRILSHFADAVAMYRYITFEDENLNMENMQPALIEREEQEE</sequence>
<dbReference type="EMBL" id="CADEPM010000004">
    <property type="protein sequence ID" value="CAB3405648.1"/>
    <property type="molecule type" value="Genomic_DNA"/>
</dbReference>
<dbReference type="InterPro" id="IPR001810">
    <property type="entry name" value="F-box_dom"/>
</dbReference>
<evidence type="ECO:0000313" key="3">
    <source>
        <dbReference type="EMBL" id="CAB3405648.1"/>
    </source>
</evidence>
<gene>
    <name evidence="3" type="ORF">CBOVIS_LOCUS7823</name>
</gene>
<feature type="domain" description="F-box" evidence="2">
    <location>
        <begin position="97"/>
        <end position="147"/>
    </location>
</feature>
<evidence type="ECO:0000259" key="2">
    <source>
        <dbReference type="PROSITE" id="PS50181"/>
    </source>
</evidence>
<evidence type="ECO:0000256" key="1">
    <source>
        <dbReference type="SAM" id="MobiDB-lite"/>
    </source>
</evidence>
<dbReference type="Pfam" id="PF24467">
    <property type="entry name" value="ARM_FBXO47"/>
    <property type="match status" value="1"/>
</dbReference>
<dbReference type="InterPro" id="IPR038946">
    <property type="entry name" value="FBXO47"/>
</dbReference>
<dbReference type="OrthoDB" id="5785977at2759"/>
<accession>A0A8S1EP87</accession>
<keyword evidence="4" id="KW-1185">Reference proteome</keyword>
<reference evidence="3 4" key="1">
    <citation type="submission" date="2020-04" db="EMBL/GenBank/DDBJ databases">
        <authorList>
            <person name="Laetsch R D."/>
            <person name="Stevens L."/>
            <person name="Kumar S."/>
            <person name="Blaxter L. M."/>
        </authorList>
    </citation>
    <scope>NUCLEOTIDE SEQUENCE [LARGE SCALE GENOMIC DNA]</scope>
</reference>
<dbReference type="PROSITE" id="PS50181">
    <property type="entry name" value="FBOX"/>
    <property type="match status" value="1"/>
</dbReference>
<feature type="region of interest" description="Disordered" evidence="1">
    <location>
        <begin position="1"/>
        <end position="68"/>
    </location>
</feature>
<name>A0A8S1EP87_9PELO</name>
<dbReference type="PANTHER" id="PTHR34098">
    <property type="entry name" value="F-BOX ONLY PROTEIN 47"/>
    <property type="match status" value="1"/>
</dbReference>
<dbReference type="AlphaFoldDB" id="A0A8S1EP87"/>
<dbReference type="InterPro" id="IPR056622">
    <property type="entry name" value="ARM_FBXO47"/>
</dbReference>
<evidence type="ECO:0000313" key="4">
    <source>
        <dbReference type="Proteomes" id="UP000494206"/>
    </source>
</evidence>
<feature type="compositionally biased region" description="Polar residues" evidence="1">
    <location>
        <begin position="1"/>
        <end position="11"/>
    </location>
</feature>
<comment type="caution">
    <text evidence="3">The sequence shown here is derived from an EMBL/GenBank/DDBJ whole genome shotgun (WGS) entry which is preliminary data.</text>
</comment>
<dbReference type="PANTHER" id="PTHR34098:SF2">
    <property type="entry name" value="F-BOX DOMAIN-CONTAINING PROTEIN"/>
    <property type="match status" value="1"/>
</dbReference>
<protein>
    <recommendedName>
        <fullName evidence="2">F-box domain-containing protein</fullName>
    </recommendedName>
</protein>
<organism evidence="3 4">
    <name type="scientific">Caenorhabditis bovis</name>
    <dbReference type="NCBI Taxonomy" id="2654633"/>
    <lineage>
        <taxon>Eukaryota</taxon>
        <taxon>Metazoa</taxon>
        <taxon>Ecdysozoa</taxon>
        <taxon>Nematoda</taxon>
        <taxon>Chromadorea</taxon>
        <taxon>Rhabditida</taxon>
        <taxon>Rhabditina</taxon>
        <taxon>Rhabditomorpha</taxon>
        <taxon>Rhabditoidea</taxon>
        <taxon>Rhabditidae</taxon>
        <taxon>Peloderinae</taxon>
        <taxon>Caenorhabditis</taxon>
    </lineage>
</organism>
<feature type="compositionally biased region" description="Basic and acidic residues" evidence="1">
    <location>
        <begin position="37"/>
        <end position="61"/>
    </location>
</feature>